<dbReference type="NCBIfam" id="NF002542">
    <property type="entry name" value="PRK02101.1-3"/>
    <property type="match status" value="1"/>
</dbReference>
<dbReference type="PANTHER" id="PTHR30283">
    <property type="entry name" value="PEROXIDE STRESS RESPONSE PROTEIN YAAA"/>
    <property type="match status" value="1"/>
</dbReference>
<name>A0A6N6M779_9FLAO</name>
<dbReference type="Proteomes" id="UP000435357">
    <property type="component" value="Unassembled WGS sequence"/>
</dbReference>
<dbReference type="RefSeq" id="WP_151167659.1">
    <property type="nucleotide sequence ID" value="NZ_WACR01000005.1"/>
</dbReference>
<evidence type="ECO:0000256" key="1">
    <source>
        <dbReference type="HAMAP-Rule" id="MF_00652"/>
    </source>
</evidence>
<dbReference type="AlphaFoldDB" id="A0A6N6M779"/>
<gene>
    <name evidence="2" type="primary">yaaA</name>
    <name evidence="2" type="ORF">F3059_07125</name>
</gene>
<dbReference type="HAMAP" id="MF_00652">
    <property type="entry name" value="UPF0246"/>
    <property type="match status" value="1"/>
</dbReference>
<comment type="similarity">
    <text evidence="1">Belongs to the UPF0246 family.</text>
</comment>
<keyword evidence="3" id="KW-1185">Reference proteome</keyword>
<evidence type="ECO:0000313" key="3">
    <source>
        <dbReference type="Proteomes" id="UP000435357"/>
    </source>
</evidence>
<dbReference type="OrthoDB" id="9777133at2"/>
<comment type="caution">
    <text evidence="2">The sequence shown here is derived from an EMBL/GenBank/DDBJ whole genome shotgun (WGS) entry which is preliminary data.</text>
</comment>
<dbReference type="EMBL" id="WACR01000005">
    <property type="protein sequence ID" value="KAB1064463.1"/>
    <property type="molecule type" value="Genomic_DNA"/>
</dbReference>
<dbReference type="PANTHER" id="PTHR30283:SF4">
    <property type="entry name" value="PEROXIDE STRESS RESISTANCE PROTEIN YAAA"/>
    <property type="match status" value="1"/>
</dbReference>
<reference evidence="2 3" key="1">
    <citation type="submission" date="2019-09" db="EMBL/GenBank/DDBJ databases">
        <title>Genomes of Cryomorphaceae.</title>
        <authorList>
            <person name="Bowman J.P."/>
        </authorList>
    </citation>
    <scope>NUCLEOTIDE SEQUENCE [LARGE SCALE GENOMIC DNA]</scope>
    <source>
        <strain evidence="2 3">KCTC 52047</strain>
    </source>
</reference>
<dbReference type="InterPro" id="IPR005583">
    <property type="entry name" value="YaaA"/>
</dbReference>
<sequence length="257" mass="29926">MITILSPSKTLDFENNSPINQWSEPKLAEFSGKLIAELKKKSRKQIGDLMNLSSQLADLNYQRYQEWEESPSKDHSKQAVYAFKGDVFQGMEPENLDESEMEFAQEHICILSGLYGVLRPLDRIQPYRLEMGTKLKVNKAKNLYEFWSDRPTEFLNEDLKGSDHKYLINLASKEYFKVIDTKKLNAEIITPEFKDFKNGKFKVIAFYAKKARGAMAAFIARNRIDNPEYLKTFEWEGYSLNHHLTKDNNLVFSRGEQ</sequence>
<organism evidence="2 3">
    <name type="scientific">Salibacter halophilus</name>
    <dbReference type="NCBI Taxonomy" id="1803916"/>
    <lineage>
        <taxon>Bacteria</taxon>
        <taxon>Pseudomonadati</taxon>
        <taxon>Bacteroidota</taxon>
        <taxon>Flavobacteriia</taxon>
        <taxon>Flavobacteriales</taxon>
        <taxon>Salibacteraceae</taxon>
        <taxon>Salibacter</taxon>
    </lineage>
</organism>
<accession>A0A6N6M779</accession>
<protein>
    <recommendedName>
        <fullName evidence="1">UPF0246 protein F3059_07125</fullName>
    </recommendedName>
</protein>
<dbReference type="GO" id="GO:0005829">
    <property type="term" value="C:cytosol"/>
    <property type="evidence" value="ECO:0007669"/>
    <property type="project" value="TreeGrafter"/>
</dbReference>
<evidence type="ECO:0000313" key="2">
    <source>
        <dbReference type="EMBL" id="KAB1064463.1"/>
    </source>
</evidence>
<proteinExistence type="inferred from homology"/>
<dbReference type="Pfam" id="PF03883">
    <property type="entry name" value="H2O2_YaaD"/>
    <property type="match status" value="1"/>
</dbReference>
<dbReference type="GO" id="GO:0033194">
    <property type="term" value="P:response to hydroperoxide"/>
    <property type="evidence" value="ECO:0007669"/>
    <property type="project" value="TreeGrafter"/>
</dbReference>